<sequence length="77" mass="9112">MNYEENLNILKDELEKAKNLKYKAEARLEQLNVQKEILIKEIKDLGIEPENLDSEIDNLKKEIDNLFDEAEKLIPRD</sequence>
<dbReference type="AlphaFoldDB" id="A0A1M5NXX4"/>
<organism evidence="2 3">
    <name type="scientific">Anaerosphaera aminiphila DSM 21120</name>
    <dbReference type="NCBI Taxonomy" id="1120995"/>
    <lineage>
        <taxon>Bacteria</taxon>
        <taxon>Bacillati</taxon>
        <taxon>Bacillota</taxon>
        <taxon>Tissierellia</taxon>
        <taxon>Tissierellales</taxon>
        <taxon>Peptoniphilaceae</taxon>
        <taxon>Anaerosphaera</taxon>
    </lineage>
</organism>
<accession>A0A1M5NXX4</accession>
<keyword evidence="1" id="KW-0175">Coiled coil</keyword>
<dbReference type="Proteomes" id="UP000184032">
    <property type="component" value="Unassembled WGS sequence"/>
</dbReference>
<feature type="coiled-coil region" evidence="1">
    <location>
        <begin position="7"/>
        <end position="69"/>
    </location>
</feature>
<name>A0A1M5NXX4_9FIRM</name>
<keyword evidence="3" id="KW-1185">Reference proteome</keyword>
<evidence type="ECO:0000256" key="1">
    <source>
        <dbReference type="SAM" id="Coils"/>
    </source>
</evidence>
<protein>
    <submittedName>
        <fullName evidence="2">Uncharacterized protein</fullName>
    </submittedName>
</protein>
<dbReference type="OrthoDB" id="1707669at2"/>
<dbReference type="EMBL" id="FQXI01000001">
    <property type="protein sequence ID" value="SHG94315.1"/>
    <property type="molecule type" value="Genomic_DNA"/>
</dbReference>
<proteinExistence type="predicted"/>
<dbReference type="STRING" id="1120995.SAMN02745245_00106"/>
<evidence type="ECO:0000313" key="2">
    <source>
        <dbReference type="EMBL" id="SHG94315.1"/>
    </source>
</evidence>
<gene>
    <name evidence="2" type="ORF">SAMN02745245_00106</name>
</gene>
<reference evidence="3" key="1">
    <citation type="submission" date="2016-11" db="EMBL/GenBank/DDBJ databases">
        <authorList>
            <person name="Varghese N."/>
            <person name="Submissions S."/>
        </authorList>
    </citation>
    <scope>NUCLEOTIDE SEQUENCE [LARGE SCALE GENOMIC DNA]</scope>
    <source>
        <strain evidence="3">DSM 21120</strain>
    </source>
</reference>
<evidence type="ECO:0000313" key="3">
    <source>
        <dbReference type="Proteomes" id="UP000184032"/>
    </source>
</evidence>
<dbReference type="RefSeq" id="WP_073182771.1">
    <property type="nucleotide sequence ID" value="NZ_FQXI01000001.1"/>
</dbReference>